<evidence type="ECO:0008006" key="5">
    <source>
        <dbReference type="Google" id="ProtNLM"/>
    </source>
</evidence>
<feature type="region of interest" description="Disordered" evidence="1">
    <location>
        <begin position="245"/>
        <end position="266"/>
    </location>
</feature>
<feature type="compositionally biased region" description="Pro residues" evidence="1">
    <location>
        <begin position="8"/>
        <end position="21"/>
    </location>
</feature>
<evidence type="ECO:0000313" key="4">
    <source>
        <dbReference type="Proteomes" id="UP000541033"/>
    </source>
</evidence>
<accession>A0A7X5TT58</accession>
<feature type="transmembrane region" description="Helical" evidence="2">
    <location>
        <begin position="31"/>
        <end position="54"/>
    </location>
</feature>
<dbReference type="EMBL" id="JAAMOX010000001">
    <property type="protein sequence ID" value="NIH53169.1"/>
    <property type="molecule type" value="Genomic_DNA"/>
</dbReference>
<dbReference type="RefSeq" id="WP_167148561.1">
    <property type="nucleotide sequence ID" value="NZ_JAAMOX010000001.1"/>
</dbReference>
<gene>
    <name evidence="3" type="ORF">FHX76_001037</name>
</gene>
<keyword evidence="2" id="KW-0812">Transmembrane</keyword>
<protein>
    <recommendedName>
        <fullName evidence="5">DUF4878 domain-containing protein</fullName>
    </recommendedName>
</protein>
<dbReference type="Proteomes" id="UP000541033">
    <property type="component" value="Unassembled WGS sequence"/>
</dbReference>
<proteinExistence type="predicted"/>
<comment type="caution">
    <text evidence="3">The sequence shown here is derived from an EMBL/GenBank/DDBJ whole genome shotgun (WGS) entry which is preliminary data.</text>
</comment>
<name>A0A7X5TT58_9MICO</name>
<evidence type="ECO:0000256" key="2">
    <source>
        <dbReference type="SAM" id="Phobius"/>
    </source>
</evidence>
<feature type="region of interest" description="Disordered" evidence="1">
    <location>
        <begin position="1"/>
        <end position="27"/>
    </location>
</feature>
<dbReference type="AlphaFoldDB" id="A0A7X5TT58"/>
<sequence>MTSEQYPSYPPQPPAGPPPGWQAPTKRRRRWVTPVAIVSTAVLLLGAGATALVLSAKTASEHGPDQAVNAFADALHTGELSSLGDTCLSKIARKSTVLDDKAYAQAVDGSVKYSVGEETVKTENRSEYKITAKYGGSTKRWNVTVKRSSAGEWCVTEGGLPTGVIPAYPRVATLTWDSLFDYAETTQATVAGASVGTLPPKVVSPDQVFNREPLNGGEQVVEASTGADGTSSSANRLAFTATDFALAPTQKDDEDDADEDTSRKVTSGEDAIVTDPILLLPGTFGGTVVTSDGRAHELSELSVTPRDFDRSAARSSGDVEIEDYFGDWYDDAYELGYNEEALEAGALSFVVNEDTEKILTSDELDELTARADTLPLDCGFAAPGIPLTGETAATPSEHIAECVDLSMPLSSLLAMQGEPTGPAAPAVTAALVETGSWKVFMAEDGCVYLVTVRPFVFEETTAAVGEKPAATERVKRGYAVRVFGDEKQKLQLGRIVPITLKSSDYDDKFYAIDACDMPEDLLQLQYRDLKDDVLDAVDDHCAASNEWEYPSELNEDDVFEDFMYEYYDGSAVPNS</sequence>
<evidence type="ECO:0000313" key="3">
    <source>
        <dbReference type="EMBL" id="NIH53169.1"/>
    </source>
</evidence>
<organism evidence="3 4">
    <name type="scientific">Lysinibacter cavernae</name>
    <dbReference type="NCBI Taxonomy" id="1640652"/>
    <lineage>
        <taxon>Bacteria</taxon>
        <taxon>Bacillati</taxon>
        <taxon>Actinomycetota</taxon>
        <taxon>Actinomycetes</taxon>
        <taxon>Micrococcales</taxon>
        <taxon>Microbacteriaceae</taxon>
        <taxon>Lysinibacter</taxon>
    </lineage>
</organism>
<reference evidence="3 4" key="1">
    <citation type="submission" date="2020-02" db="EMBL/GenBank/DDBJ databases">
        <title>Sequencing the genomes of 1000 actinobacteria strains.</title>
        <authorList>
            <person name="Klenk H.-P."/>
        </authorList>
    </citation>
    <scope>NUCLEOTIDE SEQUENCE [LARGE SCALE GENOMIC DNA]</scope>
    <source>
        <strain evidence="3 4">DSM 27960</strain>
    </source>
</reference>
<keyword evidence="2" id="KW-1133">Transmembrane helix</keyword>
<keyword evidence="4" id="KW-1185">Reference proteome</keyword>
<evidence type="ECO:0000256" key="1">
    <source>
        <dbReference type="SAM" id="MobiDB-lite"/>
    </source>
</evidence>
<keyword evidence="2" id="KW-0472">Membrane</keyword>